<dbReference type="InterPro" id="IPR029486">
    <property type="entry name" value="GH97_N"/>
</dbReference>
<feature type="domain" description="F5/8 type C" evidence="8">
    <location>
        <begin position="697"/>
        <end position="819"/>
    </location>
</feature>
<dbReference type="PRINTS" id="PR00740">
    <property type="entry name" value="GLHYDRLASE27"/>
</dbReference>
<feature type="signal peptide" evidence="7">
    <location>
        <begin position="1"/>
        <end position="28"/>
    </location>
</feature>
<accession>A0A926I571</accession>
<proteinExistence type="inferred from homology"/>
<dbReference type="InterPro" id="IPR013320">
    <property type="entry name" value="ConA-like_dom_sf"/>
</dbReference>
<feature type="domain" description="F5/8 type C" evidence="8">
    <location>
        <begin position="89"/>
        <end position="232"/>
    </location>
</feature>
<comment type="catalytic activity">
    <reaction evidence="4">
        <text>Hydrolysis of terminal, non-reducing alpha-D-galactose residues in alpha-D-galactosides, including galactose oligosaccharides, galactomannans and galactolipids.</text>
        <dbReference type="EC" id="3.2.1.22"/>
    </reaction>
</comment>
<dbReference type="EMBL" id="JACRST010000012">
    <property type="protein sequence ID" value="MBC8546981.1"/>
    <property type="molecule type" value="Genomic_DNA"/>
</dbReference>
<dbReference type="Gene3D" id="2.60.120.200">
    <property type="match status" value="1"/>
</dbReference>
<dbReference type="SUPFAM" id="SSF49899">
    <property type="entry name" value="Concanavalin A-like lectins/glucanases"/>
    <property type="match status" value="1"/>
</dbReference>
<dbReference type="InterPro" id="IPR013785">
    <property type="entry name" value="Aldolase_TIM"/>
</dbReference>
<dbReference type="Gene3D" id="2.60.120.260">
    <property type="entry name" value="Galactose-binding domain-like"/>
    <property type="match status" value="3"/>
</dbReference>
<dbReference type="Gene3D" id="2.70.98.10">
    <property type="match status" value="1"/>
</dbReference>
<evidence type="ECO:0000313" key="10">
    <source>
        <dbReference type="Proteomes" id="UP000653127"/>
    </source>
</evidence>
<dbReference type="GO" id="GO:0005975">
    <property type="term" value="P:carbohydrate metabolic process"/>
    <property type="evidence" value="ECO:0007669"/>
    <property type="project" value="InterPro"/>
</dbReference>
<dbReference type="InterPro" id="IPR008979">
    <property type="entry name" value="Galactose-bd-like_sf"/>
</dbReference>
<dbReference type="InterPro" id="IPR013780">
    <property type="entry name" value="Glyco_hydro_b"/>
</dbReference>
<dbReference type="RefSeq" id="WP_249283057.1">
    <property type="nucleotide sequence ID" value="NZ_JACRST010000012.1"/>
</dbReference>
<dbReference type="Pfam" id="PF17851">
    <property type="entry name" value="GH43_C2"/>
    <property type="match status" value="1"/>
</dbReference>
<dbReference type="Pfam" id="PF14509">
    <property type="entry name" value="GH97_C"/>
    <property type="match status" value="1"/>
</dbReference>
<dbReference type="InterPro" id="IPR014718">
    <property type="entry name" value="GH-type_carb-bd"/>
</dbReference>
<dbReference type="PROSITE" id="PS50022">
    <property type="entry name" value="FA58C_3"/>
    <property type="match status" value="3"/>
</dbReference>
<dbReference type="GO" id="GO:0004557">
    <property type="term" value="F:alpha-galactosidase activity"/>
    <property type="evidence" value="ECO:0007669"/>
    <property type="project" value="UniProtKB-EC"/>
</dbReference>
<dbReference type="SUPFAM" id="SSF51445">
    <property type="entry name" value="(Trans)glycosidases"/>
    <property type="match status" value="2"/>
</dbReference>
<dbReference type="Pfam" id="PF16499">
    <property type="entry name" value="Melibiase_2"/>
    <property type="match status" value="1"/>
</dbReference>
<evidence type="ECO:0000256" key="4">
    <source>
        <dbReference type="RuleBase" id="RU361168"/>
    </source>
</evidence>
<organism evidence="9 10">
    <name type="scientific">Ligaoa zhengdingensis</name>
    <dbReference type="NCBI Taxonomy" id="2763658"/>
    <lineage>
        <taxon>Bacteria</taxon>
        <taxon>Bacillati</taxon>
        <taxon>Bacillota</taxon>
        <taxon>Clostridia</taxon>
        <taxon>Eubacteriales</taxon>
        <taxon>Oscillospiraceae</taxon>
        <taxon>Ligaoa</taxon>
    </lineage>
</organism>
<dbReference type="InterPro" id="IPR013222">
    <property type="entry name" value="Glyco_hyd_98_carb-bd"/>
</dbReference>
<dbReference type="PANTHER" id="PTHR35803:SF2">
    <property type="entry name" value="RETAINING ALPHA-GALACTOSIDASE"/>
    <property type="match status" value="1"/>
</dbReference>
<dbReference type="CDD" id="cd14792">
    <property type="entry name" value="GH27"/>
    <property type="match status" value="1"/>
</dbReference>
<feature type="domain" description="F5/8 type C" evidence="8">
    <location>
        <begin position="853"/>
        <end position="952"/>
    </location>
</feature>
<dbReference type="Pfam" id="PF00754">
    <property type="entry name" value="F5_F8_type_C"/>
    <property type="match status" value="3"/>
</dbReference>
<feature type="chain" id="PRO_5037530065" description="Alpha-galactosidase" evidence="7">
    <location>
        <begin position="29"/>
        <end position="2916"/>
    </location>
</feature>
<dbReference type="Gene3D" id="2.60.40.1080">
    <property type="match status" value="3"/>
</dbReference>
<dbReference type="SMART" id="SM00635">
    <property type="entry name" value="BID_2"/>
    <property type="match status" value="3"/>
</dbReference>
<dbReference type="Pfam" id="PF08305">
    <property type="entry name" value="NPCBM"/>
    <property type="match status" value="1"/>
</dbReference>
<dbReference type="SMART" id="SM00776">
    <property type="entry name" value="NPCBM"/>
    <property type="match status" value="1"/>
</dbReference>
<evidence type="ECO:0000256" key="2">
    <source>
        <dbReference type="ARBA" id="ARBA00022801"/>
    </source>
</evidence>
<dbReference type="Pfam" id="PF07554">
    <property type="entry name" value="FIVAR"/>
    <property type="match status" value="2"/>
</dbReference>
<keyword evidence="6" id="KW-0812">Transmembrane</keyword>
<keyword evidence="7" id="KW-0732">Signal</keyword>
<evidence type="ECO:0000256" key="6">
    <source>
        <dbReference type="SAM" id="Phobius"/>
    </source>
</evidence>
<keyword evidence="6" id="KW-1133">Transmembrane helix</keyword>
<dbReference type="EC" id="3.2.1.22" evidence="4"/>
<keyword evidence="4" id="KW-1015">Disulfide bond</keyword>
<dbReference type="Pfam" id="PF02368">
    <property type="entry name" value="Big_2"/>
    <property type="match status" value="2"/>
</dbReference>
<keyword evidence="2 4" id="KW-0378">Hydrolase</keyword>
<dbReference type="InterPro" id="IPR052720">
    <property type="entry name" value="Glycosyl_hydrolase_97"/>
</dbReference>
<dbReference type="InterPro" id="IPR002241">
    <property type="entry name" value="Glyco_hydro_27"/>
</dbReference>
<dbReference type="GO" id="GO:0030246">
    <property type="term" value="F:carbohydrate binding"/>
    <property type="evidence" value="ECO:0007669"/>
    <property type="project" value="InterPro"/>
</dbReference>
<evidence type="ECO:0000256" key="7">
    <source>
        <dbReference type="SAM" id="SignalP"/>
    </source>
</evidence>
<dbReference type="PANTHER" id="PTHR35803">
    <property type="entry name" value="GLUCAN 1,4-ALPHA-GLUCOSIDASE SUSB-RELATED"/>
    <property type="match status" value="1"/>
</dbReference>
<name>A0A926I571_9FIRM</name>
<dbReference type="InterPro" id="IPR000421">
    <property type="entry name" value="FA58C"/>
</dbReference>
<keyword evidence="10" id="KW-1185">Reference proteome</keyword>
<evidence type="ECO:0000256" key="5">
    <source>
        <dbReference type="SAM" id="MobiDB-lite"/>
    </source>
</evidence>
<comment type="similarity">
    <text evidence="1 4">Belongs to the glycosyl hydrolase 27 family.</text>
</comment>
<protein>
    <recommendedName>
        <fullName evidence="4">Alpha-galactosidase</fullName>
        <ecNumber evidence="4">3.2.1.22</ecNumber>
    </recommendedName>
    <alternativeName>
        <fullName evidence="4">Melibiase</fullName>
    </alternativeName>
</protein>
<dbReference type="Gene3D" id="2.60.40.1180">
    <property type="entry name" value="Golgi alpha-mannosidase II"/>
    <property type="match status" value="2"/>
</dbReference>
<dbReference type="Gene3D" id="1.20.1270.90">
    <property type="entry name" value="AF1782-like"/>
    <property type="match status" value="1"/>
</dbReference>
<dbReference type="Proteomes" id="UP000653127">
    <property type="component" value="Unassembled WGS sequence"/>
</dbReference>
<dbReference type="InterPro" id="IPR017853">
    <property type="entry name" value="GH"/>
</dbReference>
<keyword evidence="6" id="KW-0472">Membrane</keyword>
<dbReference type="InterPro" id="IPR041542">
    <property type="entry name" value="GH43_C2"/>
</dbReference>
<evidence type="ECO:0000313" key="9">
    <source>
        <dbReference type="EMBL" id="MBC8546981.1"/>
    </source>
</evidence>
<dbReference type="InterPro" id="IPR038637">
    <property type="entry name" value="NPCBM_sf"/>
</dbReference>
<dbReference type="InterPro" id="IPR011081">
    <property type="entry name" value="Big_4"/>
</dbReference>
<dbReference type="Pfam" id="PF14508">
    <property type="entry name" value="GH97_N"/>
    <property type="match status" value="1"/>
</dbReference>
<dbReference type="Pfam" id="PF07532">
    <property type="entry name" value="Big_4"/>
    <property type="match status" value="2"/>
</dbReference>
<dbReference type="Pfam" id="PF10566">
    <property type="entry name" value="Glyco_hydro_97"/>
    <property type="match status" value="1"/>
</dbReference>
<dbReference type="InterPro" id="IPR029483">
    <property type="entry name" value="GH97_C"/>
</dbReference>
<keyword evidence="3 4" id="KW-0326">Glycosidase</keyword>
<dbReference type="SUPFAM" id="SSF51011">
    <property type="entry name" value="Glycosyl hydrolase domain"/>
    <property type="match status" value="1"/>
</dbReference>
<evidence type="ECO:0000259" key="8">
    <source>
        <dbReference type="PROSITE" id="PS50022"/>
    </source>
</evidence>
<dbReference type="Gene3D" id="2.60.120.1060">
    <property type="entry name" value="NPCBM/NEW2 domain"/>
    <property type="match status" value="1"/>
</dbReference>
<gene>
    <name evidence="9" type="ORF">H8711_08560</name>
</gene>
<dbReference type="SUPFAM" id="SSF49373">
    <property type="entry name" value="Invasin/intimin cell-adhesion fragments"/>
    <property type="match status" value="3"/>
</dbReference>
<feature type="region of interest" description="Disordered" evidence="5">
    <location>
        <begin position="48"/>
        <end position="85"/>
    </location>
</feature>
<reference evidence="9" key="1">
    <citation type="submission" date="2020-08" db="EMBL/GenBank/DDBJ databases">
        <title>Genome public.</title>
        <authorList>
            <person name="Liu C."/>
            <person name="Sun Q."/>
        </authorList>
    </citation>
    <scope>NUCLEOTIDE SEQUENCE</scope>
    <source>
        <strain evidence="9">NSJ-31</strain>
    </source>
</reference>
<dbReference type="SUPFAM" id="SSF49785">
    <property type="entry name" value="Galactose-binding domain-like"/>
    <property type="match status" value="4"/>
</dbReference>
<sequence>MKKGFFRKVICFVLACQLMAGGSLVAFAEGQVFPGPPTLNAETVLNGEEEPELPDKQGGGEETPAPPENSEPDEEANPAEGEKQEEAPLFLSAEGFRSEIDIALGEKTYASSCWSGAGDSLVVDGATGANKHWCPNGGGDQWVAVDFGTLRQFDRVVITFNYASRVQSFQLEKYNWEQEEWESFYESTEALTGGDDVQVTAEVDNLAASKIRLRFGEDTSYPCVSEIEVYNDDPLVDGASIEITTGEGVPPTMPQQINIDQADGGRVLVPIEWEEVDQYQYENPGTYVVSGTYEPENITVTADIEVVEGRGIAESPTPYMGWNHWYADYMDVTQEKVDVQVDKLLELGLDQAGYDIVWIDDGGWGRPGSEYAADTEREYRDESGNIVFNDRFHKDMGQYIQSIHDKGLKFGIYTDTGPWGCGSIFGSGGPNWFENYRKDVALYESWGVDAIKLDHCGGHNGLLNNYQVYAGFYQAMLAEDPDANMLLNVCEWGEEDPASWAYKIAASWRTGGDMVYGNAVSMSRVFDQFDVNISPSANRVGAYNDPDYLIIGDYGLNDDQERTYFTLWAMSAGPLILSGDLTNLTEHNLATITNKDMIAINQDPLVKQPVLIREDVKGLQVYAKELEPTEPGKARYAIMLLNRGNEEAGIGFDWSDVGLAHVTSAHNVWEGKDEVIAGTRYSASVAKEGTVVLIAEGDPVERGNTRRENNYARSGIAQSNSSWSSSNRALVAIDGNTASYWSGRFADADDAYWIQVDLGAEKTFDEINLIQGTYYQRPKASRLEYQDSNGDWITIAEIGAMKDGDNIFSFEPVTARAVRWYVSESTEEKGDGSIREEPPTLCEFQIFDSNNRLNENYENLTDVLVVDNLALAASAAASSYYGAGYDAAKINDGDLGTRWNLAEKGNEEERYVQLDFPSAVRANNIQIHFGEWYQRIVKATVKYDDGTGWKDLAVISDAPQNDELEAESLVTIRHDGFDVVKLKIAFDEIKNYFNGTDPSLYEIEVRNYPVIAIKPVSATTVAGVAPVLPSSVTTVRGDKVEKVAAVVWDTIPAEAYAQAGTFTVEGAVAGTDLKATATVTVTGGSTEVIPITSIRFVKDNETVEVGKSVKLEVIVEPANHTEQVFFETCCPKLAKVDEFGNVTGECPGATATITAKNADGTVFDECTVKVTYSSDTVMLIEQPVQESANGYGQMLFNGKNAGGTSITLWNGEKAIDYGRGIGMHAFASGDAKGPARVVYDISEFSGYNVFRATAGVDYYSDSGAGGTRGTCEFKVLLDGKEAYSSGVLGSVDPAVQIAVLIPEGTRTIALVAADGGDGINCDWADWVDPRLESDPEAPHEFVSFSAKADKGTLHKGETAAITASGIRLDGTPVDGITGYCTYASSDEAVVTVDGAGVITAVGKGSAVITVTAEVDGTVKTAKIAVTVLPDREDCWVVSSPSGNIELLLLQTVDGGLEYMALSDGKLVVEPSPLGLTTSIGEYTDGLIYQNRSDVEIDETYPMISGKKAEYRNHANEATFTFTKEGIEDALKVIARAYDDGVAFRYAIDGDKEFTISSEASGFRVPAASETTMLAYGGLGHCYEDMFANGTIEATAGKTYNMPFLYRTAEGEWALLTEAALSTEYCGSVLKGSDGRLMKVEFAPTQGGNAVVTKAPWVSPWRTAIIGGPKEIVENTMPENLSPSCAIEDTSWIKPATTAWTWYVSPGYGPQSDPELIKQYIDVAAELGWKYFLMDEGWQGKYGTVDDSWHKWVGIPDWLDEVVAYGREKGVGIMAWVHSGDIDTPKEQEFIKELHDHGVVGMKIDFFDSESQTTMKLYDTLYRICAENEMMLDIHGANKPTGEVRTWPNLLTREGIRAQEFNDVRAAIDTMYVFTRTAIGPADYNPCIDLLQGGDVTAGHKVALNILYETGLPCPSDKVETYKRLPVYTLVKNMPARWDDTVFLSGAPGESAALARRNGEDWYVAAICTDAQDAIVPLDFLGDGEYNAYIYMDGSSRWDIDLKIQKVTAADVLTVPMSQNGGCTIKIVKDDLVLPEALSLSEDRINLVNGASTQLEAVFTPEDAQYLTNVEWSSSNDEVVSVENGVLTAHKLGTAVITAKASIPMEGYEPLTAFCVVDVVRADYILASPWTRQRPESRFRINSEYSVTTYPCNGQIDTDGNAAKNFLSFQPEDEDFTLVVKCDFAPESSYQTAGITVHASDNKYVGILRRFHSNFGGNIFEAIKVDGDYNEPHISDPNPNQPVFLRMEKVGDAFKSYYSTDSEHWILVGENTLSLSEGERWTVAVSAFAGTLAPDSDIPATFANFTYNGVAMPFARKDDATAQVIGVIPSENCKVELGTSAEELILPQVVGVTLDNGEVTDLAVKWSPDGYEPNRDGICILSGELILSDGLLNDAGLKVSVRVIVGDPKPAEKAMLEALIEAIDGKYDEFRYTAESWAPFMQALEAAKRVAADDAALQSEVYAAFNALVLARDRLIYAVDDSLLKLAVELAERALENTGLSETSKKALAEQVEAAKELLGSAQKTQAEVNEMYAAVMKAITQLAKVDKLLLADLAAEGDQLHREKYTTASWNAFTAALMAARQVLEDDAASEAQVQEAHRMLTDAMTALQLLGDKSALQNAMDLAKVLMESGRYDQESLTELAALMDQAQAILDREEATQEEIGAMGEALTRAMAKVRLIQLVKESGQLTASNYTSASWSRMTAARQAALSALSDENAGADALNRQFSLLQKAVDGLRERSASSGGSSHAVSTSGGDYWSVIQEKIASAADGDTIQAKLEDGEMMPAAGIDLLNDRNINLKLEIGGKDYILSGTALKGYDAAAVYYTAQQLIAMAGEKRAPDTEAVSGNPETGGEAALTVAPEMPSNGAVAAESELETVSPADAGQPAAATAAGSLVVGILLIAALGALWVFKRKEK</sequence>
<dbReference type="InterPro" id="IPR003343">
    <property type="entry name" value="Big_2"/>
</dbReference>
<dbReference type="Gene3D" id="3.20.20.70">
    <property type="entry name" value="Aldolase class I"/>
    <property type="match status" value="2"/>
</dbReference>
<feature type="transmembrane region" description="Helical" evidence="6">
    <location>
        <begin position="2887"/>
        <end position="2911"/>
    </location>
</feature>
<dbReference type="InterPro" id="IPR019563">
    <property type="entry name" value="GH97_catalytic"/>
</dbReference>
<dbReference type="InterPro" id="IPR008964">
    <property type="entry name" value="Invasin/intimin_cell_adhesion"/>
</dbReference>
<comment type="caution">
    <text evidence="9">The sequence shown here is derived from an EMBL/GenBank/DDBJ whole genome shotgun (WGS) entry which is preliminary data.</text>
</comment>
<evidence type="ECO:0000256" key="3">
    <source>
        <dbReference type="ARBA" id="ARBA00023295"/>
    </source>
</evidence>
<dbReference type="Gene3D" id="1.20.1270.70">
    <property type="entry name" value="Designed single chain three-helix bundle"/>
    <property type="match status" value="3"/>
</dbReference>
<evidence type="ECO:0000256" key="1">
    <source>
        <dbReference type="ARBA" id="ARBA00009743"/>
    </source>
</evidence>